<dbReference type="OrthoDB" id="5418639at2759"/>
<feature type="compositionally biased region" description="Basic and acidic residues" evidence="6">
    <location>
        <begin position="379"/>
        <end position="398"/>
    </location>
</feature>
<reference evidence="8 9" key="1">
    <citation type="submission" date="2014-04" db="EMBL/GenBank/DDBJ databases">
        <authorList>
            <consortium name="DOE Joint Genome Institute"/>
            <person name="Kuo A."/>
            <person name="Kohler A."/>
            <person name="Jargeat P."/>
            <person name="Nagy L.G."/>
            <person name="Floudas D."/>
            <person name="Copeland A."/>
            <person name="Barry K.W."/>
            <person name="Cichocki N."/>
            <person name="Veneault-Fourrey C."/>
            <person name="LaButti K."/>
            <person name="Lindquist E.A."/>
            <person name="Lipzen A."/>
            <person name="Lundell T."/>
            <person name="Morin E."/>
            <person name="Murat C."/>
            <person name="Sun H."/>
            <person name="Tunlid A."/>
            <person name="Henrissat B."/>
            <person name="Grigoriev I.V."/>
            <person name="Hibbett D.S."/>
            <person name="Martin F."/>
            <person name="Nordberg H.P."/>
            <person name="Cantor M.N."/>
            <person name="Hua S.X."/>
        </authorList>
    </citation>
    <scope>NUCLEOTIDE SEQUENCE [LARGE SCALE GENOMIC DNA]</scope>
    <source>
        <strain evidence="8 9">Ve08.2h10</strain>
    </source>
</reference>
<gene>
    <name evidence="8" type="ORF">PAXRUDRAFT_824568</name>
</gene>
<evidence type="ECO:0000256" key="6">
    <source>
        <dbReference type="SAM" id="MobiDB-lite"/>
    </source>
</evidence>
<feature type="domain" description="GRF-type" evidence="7">
    <location>
        <begin position="22"/>
        <end position="65"/>
    </location>
</feature>
<sequence length="538" mass="59061">MSSSQPLIQSTNPLGEDGIVRCHHGERAVRRTSHTASNTDREFYCCSRHSSDSTRCKFFYWADDPMFWREELHPPSQEQMVNPYTHRTSQHVRGIAARTTEMPQSTPQTQGSAAALESPGKKRRLEDIQAGLAQVSEVTGLSTQPSTQGSSQLSQGEPLNTPQSSPSKKYSSSSAVPETPGKRKRIEDIEAGLRSAKGTRTPQPSPRKPGSSFVPSIIETPGRRARLEAVEGRLTAGTEGQTAPRAGPSFHARAAIARPSSTAPSLAHAAEVFMPPSSFPACPSSPASTNIDWDRELPPATPTHARYSFLGLPPSQDSTAPVVGQATPKNRPLSPLLDFNGNFNSDRPNSLLPTPPQTTQRRTGPTLTYPVESNGNSRGDPRTRRQGKERAHPERDGFVEIDEENPFDDTTSAYRARTRAQESNTLSRLTRPAPRTSLDSDGSPTTTDQIAEKIVGMSEPIRALQAHLDSLEQLDAIKYIEKLDREKQALSLRYEAKRKHIEAMSVELDAVREQLRKSEENCRVKDAVIEALQGCRPP</sequence>
<keyword evidence="2 4" id="KW-0863">Zinc-finger</keyword>
<keyword evidence="1" id="KW-0479">Metal-binding</keyword>
<dbReference type="InterPro" id="IPR010666">
    <property type="entry name" value="Znf_GRF"/>
</dbReference>
<accession>A0A0D0DHN4</accession>
<feature type="coiled-coil region" evidence="5">
    <location>
        <begin position="480"/>
        <end position="521"/>
    </location>
</feature>
<feature type="region of interest" description="Disordered" evidence="6">
    <location>
        <begin position="282"/>
        <end position="446"/>
    </location>
</feature>
<evidence type="ECO:0000313" key="8">
    <source>
        <dbReference type="EMBL" id="KIK97797.1"/>
    </source>
</evidence>
<evidence type="ECO:0000259" key="7">
    <source>
        <dbReference type="PROSITE" id="PS51999"/>
    </source>
</evidence>
<keyword evidence="9" id="KW-1185">Reference proteome</keyword>
<feature type="compositionally biased region" description="Low complexity" evidence="6">
    <location>
        <begin position="164"/>
        <end position="174"/>
    </location>
</feature>
<evidence type="ECO:0000256" key="2">
    <source>
        <dbReference type="ARBA" id="ARBA00022771"/>
    </source>
</evidence>
<dbReference type="AlphaFoldDB" id="A0A0D0DHN4"/>
<dbReference type="GO" id="GO:0008270">
    <property type="term" value="F:zinc ion binding"/>
    <property type="evidence" value="ECO:0007669"/>
    <property type="project" value="UniProtKB-KW"/>
</dbReference>
<dbReference type="PANTHER" id="PTHR33248">
    <property type="entry name" value="ZINC ION-BINDING PROTEIN"/>
    <property type="match status" value="1"/>
</dbReference>
<organism evidence="8 9">
    <name type="scientific">Paxillus rubicundulus Ve08.2h10</name>
    <dbReference type="NCBI Taxonomy" id="930991"/>
    <lineage>
        <taxon>Eukaryota</taxon>
        <taxon>Fungi</taxon>
        <taxon>Dikarya</taxon>
        <taxon>Basidiomycota</taxon>
        <taxon>Agaricomycotina</taxon>
        <taxon>Agaricomycetes</taxon>
        <taxon>Agaricomycetidae</taxon>
        <taxon>Boletales</taxon>
        <taxon>Paxilineae</taxon>
        <taxon>Paxillaceae</taxon>
        <taxon>Paxillus</taxon>
    </lineage>
</organism>
<feature type="region of interest" description="Disordered" evidence="6">
    <location>
        <begin position="137"/>
        <end position="223"/>
    </location>
</feature>
<evidence type="ECO:0000256" key="1">
    <source>
        <dbReference type="ARBA" id="ARBA00022723"/>
    </source>
</evidence>
<evidence type="ECO:0000313" key="9">
    <source>
        <dbReference type="Proteomes" id="UP000054538"/>
    </source>
</evidence>
<evidence type="ECO:0000256" key="4">
    <source>
        <dbReference type="PROSITE-ProRule" id="PRU01343"/>
    </source>
</evidence>
<feature type="compositionally biased region" description="Polar residues" evidence="6">
    <location>
        <begin position="137"/>
        <end position="163"/>
    </location>
</feature>
<dbReference type="EMBL" id="KN824920">
    <property type="protein sequence ID" value="KIK97797.1"/>
    <property type="molecule type" value="Genomic_DNA"/>
</dbReference>
<feature type="compositionally biased region" description="Polar residues" evidence="6">
    <location>
        <begin position="437"/>
        <end position="446"/>
    </location>
</feature>
<evidence type="ECO:0000256" key="3">
    <source>
        <dbReference type="ARBA" id="ARBA00022833"/>
    </source>
</evidence>
<evidence type="ECO:0000256" key="5">
    <source>
        <dbReference type="SAM" id="Coils"/>
    </source>
</evidence>
<keyword evidence="3" id="KW-0862">Zinc</keyword>
<dbReference type="HOGENOM" id="CLU_506321_0_0_1"/>
<name>A0A0D0DHN4_9AGAM</name>
<dbReference type="STRING" id="930991.A0A0D0DHN4"/>
<dbReference type="Proteomes" id="UP000054538">
    <property type="component" value="Unassembled WGS sequence"/>
</dbReference>
<proteinExistence type="predicted"/>
<protein>
    <recommendedName>
        <fullName evidence="7">GRF-type domain-containing protein</fullName>
    </recommendedName>
</protein>
<dbReference type="PROSITE" id="PS51999">
    <property type="entry name" value="ZF_GRF"/>
    <property type="match status" value="1"/>
</dbReference>
<dbReference type="InParanoid" id="A0A0D0DHN4"/>
<feature type="compositionally biased region" description="Low complexity" evidence="6">
    <location>
        <begin position="357"/>
        <end position="368"/>
    </location>
</feature>
<reference evidence="9" key="2">
    <citation type="submission" date="2015-01" db="EMBL/GenBank/DDBJ databases">
        <title>Evolutionary Origins and Diversification of the Mycorrhizal Mutualists.</title>
        <authorList>
            <consortium name="DOE Joint Genome Institute"/>
            <consortium name="Mycorrhizal Genomics Consortium"/>
            <person name="Kohler A."/>
            <person name="Kuo A."/>
            <person name="Nagy L.G."/>
            <person name="Floudas D."/>
            <person name="Copeland A."/>
            <person name="Barry K.W."/>
            <person name="Cichocki N."/>
            <person name="Veneault-Fourrey C."/>
            <person name="LaButti K."/>
            <person name="Lindquist E.A."/>
            <person name="Lipzen A."/>
            <person name="Lundell T."/>
            <person name="Morin E."/>
            <person name="Murat C."/>
            <person name="Riley R."/>
            <person name="Ohm R."/>
            <person name="Sun H."/>
            <person name="Tunlid A."/>
            <person name="Henrissat B."/>
            <person name="Grigoriev I.V."/>
            <person name="Hibbett D.S."/>
            <person name="Martin F."/>
        </authorList>
    </citation>
    <scope>NUCLEOTIDE SEQUENCE [LARGE SCALE GENOMIC DNA]</scope>
    <source>
        <strain evidence="9">Ve08.2h10</strain>
    </source>
</reference>
<feature type="compositionally biased region" description="Polar residues" evidence="6">
    <location>
        <begin position="101"/>
        <end position="112"/>
    </location>
</feature>
<feature type="region of interest" description="Disordered" evidence="6">
    <location>
        <begin position="100"/>
        <end position="121"/>
    </location>
</feature>
<dbReference type="Pfam" id="PF06839">
    <property type="entry name" value="Zn_ribbon_GRF"/>
    <property type="match status" value="1"/>
</dbReference>
<keyword evidence="5" id="KW-0175">Coiled coil</keyword>